<feature type="chain" id="PRO_5039348212" evidence="1">
    <location>
        <begin position="32"/>
        <end position="350"/>
    </location>
</feature>
<gene>
    <name evidence="3" type="ORF">FCH28_29660</name>
</gene>
<name>A0A4U0MUA7_9ACTN</name>
<reference evidence="3 4" key="1">
    <citation type="submission" date="2019-04" db="EMBL/GenBank/DDBJ databases">
        <title>Streptomyces piniterrae sp. nov., a heliquinomycin-producing actinomycete isolated from rhizosphere soil of Pinus yunnanensis.</title>
        <authorList>
            <person name="Zhuang X."/>
            <person name="Zhao J."/>
        </authorList>
    </citation>
    <scope>NUCLEOTIDE SEQUENCE [LARGE SCALE GENOMIC DNA]</scope>
    <source>
        <strain evidence="4">jys28</strain>
    </source>
</reference>
<dbReference type="InterPro" id="IPR013658">
    <property type="entry name" value="SGL"/>
</dbReference>
<dbReference type="OrthoDB" id="504981at2"/>
<evidence type="ECO:0000313" key="3">
    <source>
        <dbReference type="EMBL" id="TJZ44513.1"/>
    </source>
</evidence>
<accession>A0A4U0MUA7</accession>
<dbReference type="AlphaFoldDB" id="A0A4U0MUA7"/>
<dbReference type="InterPro" id="IPR051344">
    <property type="entry name" value="Vgb"/>
</dbReference>
<evidence type="ECO:0000313" key="4">
    <source>
        <dbReference type="Proteomes" id="UP000308697"/>
    </source>
</evidence>
<feature type="signal peptide" evidence="1">
    <location>
        <begin position="1"/>
        <end position="31"/>
    </location>
</feature>
<evidence type="ECO:0000256" key="1">
    <source>
        <dbReference type="SAM" id="SignalP"/>
    </source>
</evidence>
<protein>
    <submittedName>
        <fullName evidence="3">Superoxide dismutase</fullName>
    </submittedName>
</protein>
<dbReference type="RefSeq" id="WP_136743272.1">
    <property type="nucleotide sequence ID" value="NZ_SUMB01000012.1"/>
</dbReference>
<keyword evidence="4" id="KW-1185">Reference proteome</keyword>
<dbReference type="EMBL" id="SUMB01000012">
    <property type="protein sequence ID" value="TJZ44513.1"/>
    <property type="molecule type" value="Genomic_DNA"/>
</dbReference>
<evidence type="ECO:0000259" key="2">
    <source>
        <dbReference type="Pfam" id="PF08450"/>
    </source>
</evidence>
<dbReference type="InterPro" id="IPR011042">
    <property type="entry name" value="6-blade_b-propeller_TolB-like"/>
</dbReference>
<dbReference type="PANTHER" id="PTHR40274">
    <property type="entry name" value="VIRGINIAMYCIN B LYASE"/>
    <property type="match status" value="1"/>
</dbReference>
<dbReference type="PROSITE" id="PS51318">
    <property type="entry name" value="TAT"/>
    <property type="match status" value="1"/>
</dbReference>
<sequence length="350" mass="37080">MSRTIRHRRRALTAAAVALTAASAIPFVVTAQADAAASHPAAARAAAQHEGRARVSPAYDLPGDRVYPEGIAADPVSGDLYIGSYTTGAVYKATPGRRTAEVFLPAGTDGRTTANGLKVDRSGRLWVTDSTAGVAVYDLRSRALIARFDVTGSAKSFVNDLAITPDGTAYLTDSYRSVLYRVTPRQLAWAAAHGRRAELTTAYDLTGPIGPHPADAATLNGIVADRSGRYLLTADMTAGTLYRVDLGSGAVRRVALHGGDVRHGDGLELRGDTLWVAHNVTNTISRWRLFDDGASARVERKVTDKALQIPTTLVRSHGRTLVVRSQFDKGGPMGPGVPQTPFTVAVVNGI</sequence>
<organism evidence="3 4">
    <name type="scientific">Streptomyces piniterrae</name>
    <dbReference type="NCBI Taxonomy" id="2571125"/>
    <lineage>
        <taxon>Bacteria</taxon>
        <taxon>Bacillati</taxon>
        <taxon>Actinomycetota</taxon>
        <taxon>Actinomycetes</taxon>
        <taxon>Kitasatosporales</taxon>
        <taxon>Streptomycetaceae</taxon>
        <taxon>Streptomyces</taxon>
    </lineage>
</organism>
<comment type="caution">
    <text evidence="3">The sequence shown here is derived from an EMBL/GenBank/DDBJ whole genome shotgun (WGS) entry which is preliminary data.</text>
</comment>
<proteinExistence type="predicted"/>
<dbReference type="Pfam" id="PF08450">
    <property type="entry name" value="SGL"/>
    <property type="match status" value="1"/>
</dbReference>
<dbReference type="Gene3D" id="2.120.10.30">
    <property type="entry name" value="TolB, C-terminal domain"/>
    <property type="match status" value="2"/>
</dbReference>
<keyword evidence="1" id="KW-0732">Signal</keyword>
<dbReference type="Proteomes" id="UP000308697">
    <property type="component" value="Unassembled WGS sequence"/>
</dbReference>
<dbReference type="PANTHER" id="PTHR40274:SF3">
    <property type="entry name" value="VIRGINIAMYCIN B LYASE"/>
    <property type="match status" value="1"/>
</dbReference>
<dbReference type="InterPro" id="IPR006311">
    <property type="entry name" value="TAT_signal"/>
</dbReference>
<feature type="domain" description="SMP-30/Gluconolactonase/LRE-like region" evidence="2">
    <location>
        <begin position="68"/>
        <end position="288"/>
    </location>
</feature>
<dbReference type="SUPFAM" id="SSF63829">
    <property type="entry name" value="Calcium-dependent phosphotriesterase"/>
    <property type="match status" value="1"/>
</dbReference>